<organism evidence="1 2">
    <name type="scientific">Phytophthora infestans</name>
    <name type="common">Potato late blight agent</name>
    <name type="synonym">Botrytis infestans</name>
    <dbReference type="NCBI Taxonomy" id="4787"/>
    <lineage>
        <taxon>Eukaryota</taxon>
        <taxon>Sar</taxon>
        <taxon>Stramenopiles</taxon>
        <taxon>Oomycota</taxon>
        <taxon>Peronosporomycetes</taxon>
        <taxon>Peronosporales</taxon>
        <taxon>Peronosporaceae</taxon>
        <taxon>Phytophthora</taxon>
    </lineage>
</organism>
<name>A0A8S9VDG1_PHYIN</name>
<evidence type="ECO:0000313" key="1">
    <source>
        <dbReference type="EMBL" id="KAF4149392.1"/>
    </source>
</evidence>
<evidence type="ECO:0000313" key="2">
    <source>
        <dbReference type="Proteomes" id="UP000704712"/>
    </source>
</evidence>
<accession>A0A8S9VDG1</accession>
<protein>
    <submittedName>
        <fullName evidence="1">Uncharacterized protein</fullName>
    </submittedName>
</protein>
<dbReference type="AlphaFoldDB" id="A0A8S9VDG1"/>
<dbReference type="Proteomes" id="UP000704712">
    <property type="component" value="Unassembled WGS sequence"/>
</dbReference>
<proteinExistence type="predicted"/>
<gene>
    <name evidence="1" type="ORF">GN958_ATG01364</name>
</gene>
<reference evidence="1" key="1">
    <citation type="submission" date="2020-03" db="EMBL/GenBank/DDBJ databases">
        <title>Hybrid Assembly of Korean Phytophthora infestans isolates.</title>
        <authorList>
            <person name="Prokchorchik M."/>
            <person name="Lee Y."/>
            <person name="Seo J."/>
            <person name="Cho J.-H."/>
            <person name="Park Y.-E."/>
            <person name="Jang D.-C."/>
            <person name="Im J.-S."/>
            <person name="Choi J.-G."/>
            <person name="Park H.-J."/>
            <person name="Lee G.-B."/>
            <person name="Lee Y.-G."/>
            <person name="Hong S.-Y."/>
            <person name="Cho K."/>
            <person name="Sohn K.H."/>
        </authorList>
    </citation>
    <scope>NUCLEOTIDE SEQUENCE</scope>
    <source>
        <strain evidence="1">KR_2_A2</strain>
    </source>
</reference>
<comment type="caution">
    <text evidence="1">The sequence shown here is derived from an EMBL/GenBank/DDBJ whole genome shotgun (WGS) entry which is preliminary data.</text>
</comment>
<sequence length="73" mass="8634">MKSVSPSGVLHASLVETNDHHIVKTAVRGERRWKRQYPYRTLIEIQRTVLVALEWYVPLRDAGKRRIMRGLYM</sequence>
<dbReference type="EMBL" id="JAACNO010000176">
    <property type="protein sequence ID" value="KAF4149392.1"/>
    <property type="molecule type" value="Genomic_DNA"/>
</dbReference>